<proteinExistence type="predicted"/>
<dbReference type="Proteomes" id="UP000255000">
    <property type="component" value="Unassembled WGS sequence"/>
</dbReference>
<dbReference type="OrthoDB" id="7869995at2"/>
<name>A0A378ZPF5_9HYPH</name>
<dbReference type="EMBL" id="UGSK01000001">
    <property type="protein sequence ID" value="SUA99165.1"/>
    <property type="molecule type" value="Genomic_DNA"/>
</dbReference>
<dbReference type="GO" id="GO:0003677">
    <property type="term" value="F:DNA binding"/>
    <property type="evidence" value="ECO:0007669"/>
    <property type="project" value="InterPro"/>
</dbReference>
<protein>
    <submittedName>
        <fullName evidence="2">Uncharacterized protein</fullName>
    </submittedName>
</protein>
<gene>
    <name evidence="2" type="ORF">NCTC13350_00057</name>
</gene>
<feature type="region of interest" description="Disordered" evidence="1">
    <location>
        <begin position="1"/>
        <end position="20"/>
    </location>
</feature>
<reference evidence="2 3" key="1">
    <citation type="submission" date="2018-06" db="EMBL/GenBank/DDBJ databases">
        <authorList>
            <consortium name="Pathogen Informatics"/>
            <person name="Doyle S."/>
        </authorList>
    </citation>
    <scope>NUCLEOTIDE SEQUENCE [LARGE SCALE GENOMIC DNA]</scope>
    <source>
        <strain evidence="2 3">NCTC13350</strain>
    </source>
</reference>
<evidence type="ECO:0000313" key="2">
    <source>
        <dbReference type="EMBL" id="SUA99165.1"/>
    </source>
</evidence>
<dbReference type="InterPro" id="IPR010982">
    <property type="entry name" value="Lambda_DNA-bd_dom_sf"/>
</dbReference>
<evidence type="ECO:0000313" key="3">
    <source>
        <dbReference type="Proteomes" id="UP000255000"/>
    </source>
</evidence>
<dbReference type="AlphaFoldDB" id="A0A378ZPF5"/>
<organism evidence="2 3">
    <name type="scientific">Pannonibacter phragmitetus</name>
    <dbReference type="NCBI Taxonomy" id="121719"/>
    <lineage>
        <taxon>Bacteria</taxon>
        <taxon>Pseudomonadati</taxon>
        <taxon>Pseudomonadota</taxon>
        <taxon>Alphaproteobacteria</taxon>
        <taxon>Hyphomicrobiales</taxon>
        <taxon>Stappiaceae</taxon>
        <taxon>Pannonibacter</taxon>
    </lineage>
</organism>
<accession>A0A378ZPF5</accession>
<dbReference type="RefSeq" id="WP_147290374.1">
    <property type="nucleotide sequence ID" value="NZ_UGSK01000001.1"/>
</dbReference>
<dbReference type="SUPFAM" id="SSF47413">
    <property type="entry name" value="lambda repressor-like DNA-binding domains"/>
    <property type="match status" value="1"/>
</dbReference>
<sequence>MDMPPFVVPPPRRRRSSTVTPEKAAIIKALLKTGMYQHEIAALLEMNQGRVSEINTGKKFPEIEPLQGDLFG</sequence>
<feature type="compositionally biased region" description="Pro residues" evidence="1">
    <location>
        <begin position="1"/>
        <end position="10"/>
    </location>
</feature>
<evidence type="ECO:0000256" key="1">
    <source>
        <dbReference type="SAM" id="MobiDB-lite"/>
    </source>
</evidence>